<accession>A0A4P6P510</accession>
<protein>
    <submittedName>
        <fullName evidence="2">N-acetyltransferase</fullName>
    </submittedName>
</protein>
<organism evidence="2 3">
    <name type="scientific">Litorilituus sediminis</name>
    <dbReference type="NCBI Taxonomy" id="718192"/>
    <lineage>
        <taxon>Bacteria</taxon>
        <taxon>Pseudomonadati</taxon>
        <taxon>Pseudomonadota</taxon>
        <taxon>Gammaproteobacteria</taxon>
        <taxon>Alteromonadales</taxon>
        <taxon>Colwelliaceae</taxon>
        <taxon>Litorilituus</taxon>
    </lineage>
</organism>
<dbReference type="PROSITE" id="PS51186">
    <property type="entry name" value="GNAT"/>
    <property type="match status" value="1"/>
</dbReference>
<dbReference type="Proteomes" id="UP000290244">
    <property type="component" value="Chromosome"/>
</dbReference>
<sequence>MNIDNEKTEDIDGISKVIYKAFENHPHHQAGALPTEHLIVEKLRVQGALSLSLLAKIDNEIVGHIAFSPVEISGKALKWFGLGPVSVAPNMQGQGIGSKLINEGIKQLRALGAKGVVLLGEPEYYRRFGFKAYPQLSYAGVPAEYFLALALKDTPLPSGEVNYHKAFT</sequence>
<dbReference type="OrthoDB" id="9797178at2"/>
<dbReference type="RefSeq" id="WP_130602716.1">
    <property type="nucleotide sequence ID" value="NZ_CP034759.1"/>
</dbReference>
<feature type="domain" description="N-acetyltransferase" evidence="1">
    <location>
        <begin position="1"/>
        <end position="152"/>
    </location>
</feature>
<dbReference type="AlphaFoldDB" id="A0A4P6P510"/>
<keyword evidence="2" id="KW-0808">Transferase</keyword>
<proteinExistence type="predicted"/>
<keyword evidence="3" id="KW-1185">Reference proteome</keyword>
<dbReference type="CDD" id="cd04301">
    <property type="entry name" value="NAT_SF"/>
    <property type="match status" value="1"/>
</dbReference>
<reference evidence="2 3" key="1">
    <citation type="submission" date="2018-12" db="EMBL/GenBank/DDBJ databases">
        <title>Complete genome of Litorilituus sediminis.</title>
        <authorList>
            <person name="Liu A."/>
            <person name="Rong J."/>
        </authorList>
    </citation>
    <scope>NUCLEOTIDE SEQUENCE [LARGE SCALE GENOMIC DNA]</scope>
    <source>
        <strain evidence="2 3">JCM 17549</strain>
    </source>
</reference>
<dbReference type="EMBL" id="CP034759">
    <property type="protein sequence ID" value="QBG36504.1"/>
    <property type="molecule type" value="Genomic_DNA"/>
</dbReference>
<dbReference type="PANTHER" id="PTHR43617:SF2">
    <property type="entry name" value="UPF0039 PROTEIN SLL0451"/>
    <property type="match status" value="1"/>
</dbReference>
<evidence type="ECO:0000259" key="1">
    <source>
        <dbReference type="PROSITE" id="PS51186"/>
    </source>
</evidence>
<evidence type="ECO:0000313" key="2">
    <source>
        <dbReference type="EMBL" id="QBG36504.1"/>
    </source>
</evidence>
<dbReference type="InterPro" id="IPR050276">
    <property type="entry name" value="MshD_Acetyltransferase"/>
</dbReference>
<evidence type="ECO:0000313" key="3">
    <source>
        <dbReference type="Proteomes" id="UP000290244"/>
    </source>
</evidence>
<dbReference type="InterPro" id="IPR000182">
    <property type="entry name" value="GNAT_dom"/>
</dbReference>
<dbReference type="Pfam" id="PF13527">
    <property type="entry name" value="Acetyltransf_9"/>
    <property type="match status" value="1"/>
</dbReference>
<name>A0A4P6P510_9GAMM</name>
<dbReference type="SUPFAM" id="SSF55729">
    <property type="entry name" value="Acyl-CoA N-acyltransferases (Nat)"/>
    <property type="match status" value="1"/>
</dbReference>
<dbReference type="Gene3D" id="3.40.630.30">
    <property type="match status" value="1"/>
</dbReference>
<dbReference type="PANTHER" id="PTHR43617">
    <property type="entry name" value="L-AMINO ACID N-ACETYLTRANSFERASE"/>
    <property type="match status" value="1"/>
</dbReference>
<dbReference type="KEGG" id="lsd:EMK97_12640"/>
<dbReference type="InterPro" id="IPR016181">
    <property type="entry name" value="Acyl_CoA_acyltransferase"/>
</dbReference>
<gene>
    <name evidence="2" type="ORF">EMK97_12640</name>
</gene>
<dbReference type="GO" id="GO:0016747">
    <property type="term" value="F:acyltransferase activity, transferring groups other than amino-acyl groups"/>
    <property type="evidence" value="ECO:0007669"/>
    <property type="project" value="InterPro"/>
</dbReference>